<protein>
    <submittedName>
        <fullName evidence="8">Uncharacterized protein</fullName>
    </submittedName>
</protein>
<dbReference type="Pfam" id="PF13292">
    <property type="entry name" value="DXP_synthase_N"/>
    <property type="match status" value="1"/>
</dbReference>
<comment type="subunit">
    <text evidence="3">Homodimer.</text>
</comment>
<dbReference type="PANTHER" id="PTHR43322">
    <property type="entry name" value="1-D-DEOXYXYLULOSE 5-PHOSPHATE SYNTHASE-RELATED"/>
    <property type="match status" value="1"/>
</dbReference>
<evidence type="ECO:0000256" key="3">
    <source>
        <dbReference type="ARBA" id="ARBA00011738"/>
    </source>
</evidence>
<dbReference type="Gene3D" id="3.40.50.970">
    <property type="match status" value="1"/>
</dbReference>
<evidence type="ECO:0000256" key="6">
    <source>
        <dbReference type="ARBA" id="ARBA00022842"/>
    </source>
</evidence>
<comment type="cofactor">
    <cofactor evidence="1">
        <name>Mg(2+)</name>
        <dbReference type="ChEBI" id="CHEBI:18420"/>
    </cofactor>
</comment>
<keyword evidence="5" id="KW-0479">Metal-binding</keyword>
<evidence type="ECO:0000256" key="2">
    <source>
        <dbReference type="ARBA" id="ARBA00001964"/>
    </source>
</evidence>
<dbReference type="AlphaFoldDB" id="A0A382RNC1"/>
<dbReference type="EMBL" id="UINC01122645">
    <property type="protein sequence ID" value="SVC98587.1"/>
    <property type="molecule type" value="Genomic_DNA"/>
</dbReference>
<keyword evidence="6" id="KW-0460">Magnesium</keyword>
<dbReference type="GO" id="GO:0019288">
    <property type="term" value="P:isopentenyl diphosphate biosynthetic process, methylerythritol 4-phosphate pathway"/>
    <property type="evidence" value="ECO:0007669"/>
    <property type="project" value="TreeGrafter"/>
</dbReference>
<name>A0A382RNC1_9ZZZZ</name>
<accession>A0A382RNC1</accession>
<feature type="non-terminal residue" evidence="8">
    <location>
        <position position="1"/>
    </location>
</feature>
<evidence type="ECO:0000256" key="7">
    <source>
        <dbReference type="ARBA" id="ARBA00023052"/>
    </source>
</evidence>
<dbReference type="InterPro" id="IPR029061">
    <property type="entry name" value="THDP-binding"/>
</dbReference>
<organism evidence="8">
    <name type="scientific">marine metagenome</name>
    <dbReference type="NCBI Taxonomy" id="408172"/>
    <lineage>
        <taxon>unclassified sequences</taxon>
        <taxon>metagenomes</taxon>
        <taxon>ecological metagenomes</taxon>
    </lineage>
</organism>
<gene>
    <name evidence="8" type="ORF">METZ01_LOCUS351441</name>
</gene>
<evidence type="ECO:0000313" key="8">
    <source>
        <dbReference type="EMBL" id="SVC98587.1"/>
    </source>
</evidence>
<dbReference type="InterPro" id="IPR049557">
    <property type="entry name" value="Transketolase_CS"/>
</dbReference>
<evidence type="ECO:0000256" key="4">
    <source>
        <dbReference type="ARBA" id="ARBA00022679"/>
    </source>
</evidence>
<proteinExistence type="predicted"/>
<dbReference type="PROSITE" id="PS00801">
    <property type="entry name" value="TRANSKETOLASE_1"/>
    <property type="match status" value="1"/>
</dbReference>
<comment type="cofactor">
    <cofactor evidence="2">
        <name>thiamine diphosphate</name>
        <dbReference type="ChEBI" id="CHEBI:58937"/>
    </cofactor>
</comment>
<dbReference type="GO" id="GO:0008661">
    <property type="term" value="F:1-deoxy-D-xylulose-5-phosphate synthase activity"/>
    <property type="evidence" value="ECO:0007669"/>
    <property type="project" value="InterPro"/>
</dbReference>
<evidence type="ECO:0000256" key="1">
    <source>
        <dbReference type="ARBA" id="ARBA00001946"/>
    </source>
</evidence>
<feature type="non-terminal residue" evidence="8">
    <location>
        <position position="148"/>
    </location>
</feature>
<dbReference type="GO" id="GO:0016114">
    <property type="term" value="P:terpenoid biosynthetic process"/>
    <property type="evidence" value="ECO:0007669"/>
    <property type="project" value="InterPro"/>
</dbReference>
<keyword evidence="4" id="KW-0808">Transferase</keyword>
<evidence type="ECO:0000256" key="5">
    <source>
        <dbReference type="ARBA" id="ARBA00022723"/>
    </source>
</evidence>
<dbReference type="SUPFAM" id="SSF52518">
    <property type="entry name" value="Thiamin diphosphate-binding fold (THDP-binding)"/>
    <property type="match status" value="1"/>
</dbReference>
<keyword evidence="7" id="KW-0786">Thiamine pyrophosphate</keyword>
<dbReference type="GO" id="GO:0046872">
    <property type="term" value="F:metal ion binding"/>
    <property type="evidence" value="ECO:0007669"/>
    <property type="project" value="UniProtKB-KW"/>
</dbReference>
<sequence length="148" mass="16230">VKKLSRLELHELCKELREHTIDVITEIGGHLAPTLGVVELTVALHYIYNTPEDKLLWDVGHQAYAHKLLTGRFDEFPTIRKFGGLSGFLKRTESEYDVFGAGHASTSISAALGVAEARYQKKQNHRVVAVIGDGAMTGGLAYEGINNA</sequence>
<dbReference type="PANTHER" id="PTHR43322:SF5">
    <property type="entry name" value="1-DEOXY-D-XYLULOSE-5-PHOSPHATE SYNTHASE, CHLOROPLASTIC"/>
    <property type="match status" value="1"/>
</dbReference>
<dbReference type="GO" id="GO:0005829">
    <property type="term" value="C:cytosol"/>
    <property type="evidence" value="ECO:0007669"/>
    <property type="project" value="TreeGrafter"/>
</dbReference>
<dbReference type="InterPro" id="IPR005477">
    <property type="entry name" value="Dxylulose-5-P_synthase"/>
</dbReference>
<reference evidence="8" key="1">
    <citation type="submission" date="2018-05" db="EMBL/GenBank/DDBJ databases">
        <authorList>
            <person name="Lanie J.A."/>
            <person name="Ng W.-L."/>
            <person name="Kazmierczak K.M."/>
            <person name="Andrzejewski T.M."/>
            <person name="Davidsen T.M."/>
            <person name="Wayne K.J."/>
            <person name="Tettelin H."/>
            <person name="Glass J.I."/>
            <person name="Rusch D."/>
            <person name="Podicherti R."/>
            <person name="Tsui H.-C.T."/>
            <person name="Winkler M.E."/>
        </authorList>
    </citation>
    <scope>NUCLEOTIDE SEQUENCE</scope>
</reference>